<name>A0ABR0FSE7_9PEZI</name>
<evidence type="ECO:0000313" key="3">
    <source>
        <dbReference type="EMBL" id="KAK4645712.1"/>
    </source>
</evidence>
<dbReference type="GeneID" id="87895607"/>
<evidence type="ECO:0000259" key="2">
    <source>
        <dbReference type="Pfam" id="PF00149"/>
    </source>
</evidence>
<dbReference type="RefSeq" id="XP_062734688.1">
    <property type="nucleotide sequence ID" value="XM_062876125.1"/>
</dbReference>
<dbReference type="Pfam" id="PF00149">
    <property type="entry name" value="Metallophos"/>
    <property type="match status" value="1"/>
</dbReference>
<evidence type="ECO:0000313" key="4">
    <source>
        <dbReference type="Proteomes" id="UP001322138"/>
    </source>
</evidence>
<dbReference type="Gene3D" id="3.60.21.10">
    <property type="match status" value="1"/>
</dbReference>
<keyword evidence="4" id="KW-1185">Reference proteome</keyword>
<dbReference type="InterPro" id="IPR051693">
    <property type="entry name" value="UPF0046_metallophosphoest"/>
</dbReference>
<dbReference type="CDD" id="cd07379">
    <property type="entry name" value="MPP_239FB"/>
    <property type="match status" value="1"/>
</dbReference>
<dbReference type="SUPFAM" id="SSF56300">
    <property type="entry name" value="Metallo-dependent phosphatases"/>
    <property type="match status" value="1"/>
</dbReference>
<feature type="compositionally biased region" description="Gly residues" evidence="1">
    <location>
        <begin position="326"/>
        <end position="336"/>
    </location>
</feature>
<dbReference type="PANTHER" id="PTHR12905:SF16">
    <property type="entry name" value="SER_THR PROTEIN PHOSPHATASE FAMILY PROTEIN (AFU_ORTHOLOGUE AFUA_1G06000)"/>
    <property type="match status" value="1"/>
</dbReference>
<organism evidence="3 4">
    <name type="scientific">Podospora bellae-mahoneyi</name>
    <dbReference type="NCBI Taxonomy" id="2093777"/>
    <lineage>
        <taxon>Eukaryota</taxon>
        <taxon>Fungi</taxon>
        <taxon>Dikarya</taxon>
        <taxon>Ascomycota</taxon>
        <taxon>Pezizomycotina</taxon>
        <taxon>Sordariomycetes</taxon>
        <taxon>Sordariomycetidae</taxon>
        <taxon>Sordariales</taxon>
        <taxon>Podosporaceae</taxon>
        <taxon>Podospora</taxon>
    </lineage>
</organism>
<proteinExistence type="predicted"/>
<accession>A0ABR0FSE7</accession>
<feature type="compositionally biased region" description="Basic and acidic residues" evidence="1">
    <location>
        <begin position="350"/>
        <end position="359"/>
    </location>
</feature>
<gene>
    <name evidence="3" type="ORF">QC761_203960</name>
</gene>
<evidence type="ECO:0000256" key="1">
    <source>
        <dbReference type="SAM" id="MobiDB-lite"/>
    </source>
</evidence>
<feature type="domain" description="Calcineurin-like phosphoesterase" evidence="2">
    <location>
        <begin position="15"/>
        <end position="224"/>
    </location>
</feature>
<reference evidence="3 4" key="1">
    <citation type="journal article" date="2023" name="bioRxiv">
        <title>High-quality genome assemblies of four members of thePodospora anserinaspecies complex.</title>
        <authorList>
            <person name="Ament-Velasquez S.L."/>
            <person name="Vogan A.A."/>
            <person name="Wallerman O."/>
            <person name="Hartmann F."/>
            <person name="Gautier V."/>
            <person name="Silar P."/>
            <person name="Giraud T."/>
            <person name="Johannesson H."/>
        </authorList>
    </citation>
    <scope>NUCLEOTIDE SEQUENCE [LARGE SCALE GENOMIC DNA]</scope>
    <source>
        <strain evidence="3 4">CBS 112042</strain>
    </source>
</reference>
<dbReference type="InterPro" id="IPR029052">
    <property type="entry name" value="Metallo-depent_PP-like"/>
</dbReference>
<comment type="caution">
    <text evidence="3">The sequence shown here is derived from an EMBL/GenBank/DDBJ whole genome shotgun (WGS) entry which is preliminary data.</text>
</comment>
<protein>
    <recommendedName>
        <fullName evidence="2">Calcineurin-like phosphoesterase domain-containing protein</fullName>
    </recommendedName>
</protein>
<dbReference type="Proteomes" id="UP001322138">
    <property type="component" value="Unassembled WGS sequence"/>
</dbReference>
<dbReference type="InterPro" id="IPR004843">
    <property type="entry name" value="Calcineurin-like_PHP"/>
</dbReference>
<sequence>MASSQSLPSQTRRTRIVCISDTHNSTVKLPKGDVLIHAGDLTNQGSYSELFKTVQWLEKVDFEVKIVIAGNHDITLDQGFYQDHGQSFHNKNPQNTAECLKLLTSSPTITYLCHSSTRIRLTNPKGPRTEFNVFGSPYSPKNGLWAFGYDGNGVEPDPSGTQTSTDLVSQEAVNLWSEIPLDTDILVTHTPPRGNCDATLGCQFLKKRLSTVRPRLHVCGHVHPGRGAQRVRWEPERDEFANEQYHEAGVEYWNDPHPDIQSAKLSLVDLTPRGGNRALAFGNSAETTMNVSGGSPRDGLLRAPSVSCIPSSRQDSECRVSDGQPRGLGPGPGLGPGLPTLDDVQPLTSKSRELNSSRTGRRETCVVNCAIVATNWPHTGGRRYNKPIVVDADLPVWT</sequence>
<feature type="region of interest" description="Disordered" evidence="1">
    <location>
        <begin position="309"/>
        <end position="359"/>
    </location>
</feature>
<dbReference type="EMBL" id="JAFFGZ010000004">
    <property type="protein sequence ID" value="KAK4645712.1"/>
    <property type="molecule type" value="Genomic_DNA"/>
</dbReference>
<dbReference type="PANTHER" id="PTHR12905">
    <property type="entry name" value="METALLOPHOSPHOESTERASE"/>
    <property type="match status" value="1"/>
</dbReference>